<feature type="transmembrane region" description="Helical" evidence="6">
    <location>
        <begin position="206"/>
        <end position="225"/>
    </location>
</feature>
<feature type="transmembrane region" description="Helical" evidence="6">
    <location>
        <begin position="442"/>
        <end position="461"/>
    </location>
</feature>
<feature type="transmembrane region" description="Helical" evidence="6">
    <location>
        <begin position="296"/>
        <end position="318"/>
    </location>
</feature>
<feature type="transmembrane region" description="Helical" evidence="6">
    <location>
        <begin position="167"/>
        <end position="185"/>
    </location>
</feature>
<organism evidence="7 8">
    <name type="scientific">Brevibacterium salitolerans</name>
    <dbReference type="NCBI Taxonomy" id="1403566"/>
    <lineage>
        <taxon>Bacteria</taxon>
        <taxon>Bacillati</taxon>
        <taxon>Actinomycetota</taxon>
        <taxon>Actinomycetes</taxon>
        <taxon>Micrococcales</taxon>
        <taxon>Brevibacteriaceae</taxon>
        <taxon>Brevibacterium</taxon>
    </lineage>
</organism>
<dbReference type="InterPro" id="IPR001898">
    <property type="entry name" value="SLC13A/DASS"/>
</dbReference>
<evidence type="ECO:0000313" key="8">
    <source>
        <dbReference type="Proteomes" id="UP001500984"/>
    </source>
</evidence>
<keyword evidence="2 6" id="KW-0812">Transmembrane</keyword>
<dbReference type="PANTHER" id="PTHR10283">
    <property type="entry name" value="SOLUTE CARRIER FAMILY 13 MEMBER"/>
    <property type="match status" value="1"/>
</dbReference>
<feature type="transmembrane region" description="Helical" evidence="6">
    <location>
        <begin position="408"/>
        <end position="430"/>
    </location>
</feature>
<feature type="region of interest" description="Disordered" evidence="5">
    <location>
        <begin position="1"/>
        <end position="29"/>
    </location>
</feature>
<evidence type="ECO:0000313" key="7">
    <source>
        <dbReference type="EMBL" id="GAA2092209.1"/>
    </source>
</evidence>
<feature type="transmembrane region" description="Helical" evidence="6">
    <location>
        <begin position="353"/>
        <end position="371"/>
    </location>
</feature>
<dbReference type="EMBL" id="BAAAPZ010000003">
    <property type="protein sequence ID" value="GAA2092209.1"/>
    <property type="molecule type" value="Genomic_DNA"/>
</dbReference>
<dbReference type="Pfam" id="PF00939">
    <property type="entry name" value="Na_sulph_symp"/>
    <property type="match status" value="1"/>
</dbReference>
<evidence type="ECO:0000256" key="6">
    <source>
        <dbReference type="SAM" id="Phobius"/>
    </source>
</evidence>
<evidence type="ECO:0000256" key="4">
    <source>
        <dbReference type="ARBA" id="ARBA00023136"/>
    </source>
</evidence>
<dbReference type="Proteomes" id="UP001500984">
    <property type="component" value="Unassembled WGS sequence"/>
</dbReference>
<feature type="transmembrane region" description="Helical" evidence="6">
    <location>
        <begin position="231"/>
        <end position="249"/>
    </location>
</feature>
<feature type="transmembrane region" description="Helical" evidence="6">
    <location>
        <begin position="533"/>
        <end position="552"/>
    </location>
</feature>
<dbReference type="RefSeq" id="WP_344335761.1">
    <property type="nucleotide sequence ID" value="NZ_BAAAPZ010000003.1"/>
</dbReference>
<protein>
    <submittedName>
        <fullName evidence="7">DASS family sodium-coupled anion symporter</fullName>
    </submittedName>
</protein>
<evidence type="ECO:0000256" key="2">
    <source>
        <dbReference type="ARBA" id="ARBA00022692"/>
    </source>
</evidence>
<name>A0ABP5I5V3_9MICO</name>
<feature type="transmembrane region" description="Helical" evidence="6">
    <location>
        <begin position="105"/>
        <end position="121"/>
    </location>
</feature>
<comment type="caution">
    <text evidence="7">The sequence shown here is derived from an EMBL/GenBank/DDBJ whole genome shotgun (WGS) entry which is preliminary data.</text>
</comment>
<feature type="transmembrane region" description="Helical" evidence="6">
    <location>
        <begin position="377"/>
        <end position="396"/>
    </location>
</feature>
<feature type="transmembrane region" description="Helical" evidence="6">
    <location>
        <begin position="468"/>
        <end position="486"/>
    </location>
</feature>
<keyword evidence="3 6" id="KW-1133">Transmembrane helix</keyword>
<dbReference type="PANTHER" id="PTHR10283:SF92">
    <property type="entry name" value="LOW-AFFINITY PHOSPHATE TRANSPORTER PHO91"/>
    <property type="match status" value="1"/>
</dbReference>
<feature type="transmembrane region" description="Helical" evidence="6">
    <location>
        <begin position="128"/>
        <end position="147"/>
    </location>
</feature>
<feature type="transmembrane region" description="Helical" evidence="6">
    <location>
        <begin position="76"/>
        <end position="93"/>
    </location>
</feature>
<gene>
    <name evidence="7" type="ORF">GCM10009823_09820</name>
</gene>
<comment type="subcellular location">
    <subcellularLocation>
        <location evidence="1">Membrane</location>
        <topology evidence="1">Multi-pass membrane protein</topology>
    </subcellularLocation>
</comment>
<accession>A0ABP5I5V3</accession>
<feature type="transmembrane region" description="Helical" evidence="6">
    <location>
        <begin position="492"/>
        <end position="512"/>
    </location>
</feature>
<keyword evidence="8" id="KW-1185">Reference proteome</keyword>
<reference evidence="8" key="1">
    <citation type="journal article" date="2019" name="Int. J. Syst. Evol. Microbiol.">
        <title>The Global Catalogue of Microorganisms (GCM) 10K type strain sequencing project: providing services to taxonomists for standard genome sequencing and annotation.</title>
        <authorList>
            <consortium name="The Broad Institute Genomics Platform"/>
            <consortium name="The Broad Institute Genome Sequencing Center for Infectious Disease"/>
            <person name="Wu L."/>
            <person name="Ma J."/>
        </authorList>
    </citation>
    <scope>NUCLEOTIDE SEQUENCE [LARGE SCALE GENOMIC DNA]</scope>
    <source>
        <strain evidence="8">JCM 15900</strain>
    </source>
</reference>
<evidence type="ECO:0000256" key="3">
    <source>
        <dbReference type="ARBA" id="ARBA00022989"/>
    </source>
</evidence>
<sequence length="558" mass="58095">MTVPSGSSPEKDTQTAPQRPSSARTGVSRLRARAAKRAQLSAEARSERAVVETAQQEQARPSGPLGFLAHLNLKPLWFLAAFAAFGLVFLIPVDPAAEGGLTAPGRTALAILAFAVVMWITEAVSYSVSAVMIIGLTALFLGFGPGIEDPTEPMGTSAALGQALGGFSSSAVALVAAALALAAAMQATGLHKRLALLVLRFAGEKTSNIVIGAIVISIILAFFVPSATARAGAVVPILLGMVAAFGLSVNSRLGALLIITAAQAVSIWNVGIKTAAAQNLVAVGFIESEMGIDIPWGQWFLWAAPWSVVMSVALFFIMRWAIRPETERIEGGRAAVTAQLAELGPVTAKEKRLIAVAVVLLLAWATEGVLHPVDSSTITLVAIGFMLLPRVGVFSWKTVESLVNWGTLIVFAVGISLGSLLLSTGAAAWLSNLVFGSLGLSSMPLLATIALMSVFTILIHLGFASATALASALIPVFIAFAATLPGAADGGFGFVVIQQFVISFGFLLPISAPQNMLAYGTGAFTAKQFLKTGIPLTVLGYLLVLLFSATYWKWVGLV</sequence>
<feature type="transmembrane region" description="Helical" evidence="6">
    <location>
        <begin position="256"/>
        <end position="276"/>
    </location>
</feature>
<feature type="compositionally biased region" description="Polar residues" evidence="5">
    <location>
        <begin position="1"/>
        <end position="25"/>
    </location>
</feature>
<evidence type="ECO:0000256" key="5">
    <source>
        <dbReference type="SAM" id="MobiDB-lite"/>
    </source>
</evidence>
<dbReference type="NCBIfam" id="TIGR00785">
    <property type="entry name" value="dass"/>
    <property type="match status" value="1"/>
</dbReference>
<proteinExistence type="predicted"/>
<evidence type="ECO:0000256" key="1">
    <source>
        <dbReference type="ARBA" id="ARBA00004141"/>
    </source>
</evidence>
<keyword evidence="4 6" id="KW-0472">Membrane</keyword>